<reference evidence="9 10" key="1">
    <citation type="submission" date="2015-09" db="EMBL/GenBank/DDBJ databases">
        <title>Draft genome of the parasitic nematode Teladorsagia circumcincta isolate WARC Sus (inbred).</title>
        <authorList>
            <person name="Mitreva M."/>
        </authorList>
    </citation>
    <scope>NUCLEOTIDE SEQUENCE [LARGE SCALE GENOMIC DNA]</scope>
    <source>
        <strain evidence="9 10">S</strain>
    </source>
</reference>
<dbReference type="GO" id="GO:0010043">
    <property type="term" value="P:response to zinc ion"/>
    <property type="evidence" value="ECO:0007669"/>
    <property type="project" value="TreeGrafter"/>
</dbReference>
<dbReference type="AlphaFoldDB" id="A0A2G9TMM3"/>
<proteinExistence type="inferred from homology"/>
<keyword evidence="3 7" id="KW-0812">Transmembrane</keyword>
<dbReference type="Pfam" id="PF01545">
    <property type="entry name" value="Cation_efflux"/>
    <property type="match status" value="1"/>
</dbReference>
<keyword evidence="6 7" id="KW-0472">Membrane</keyword>
<keyword evidence="10" id="KW-1185">Reference proteome</keyword>
<dbReference type="InterPro" id="IPR002524">
    <property type="entry name" value="Cation_efflux"/>
</dbReference>
<dbReference type="Gene3D" id="1.20.1510.10">
    <property type="entry name" value="Cation efflux protein transmembrane domain"/>
    <property type="match status" value="1"/>
</dbReference>
<dbReference type="GO" id="GO:0005886">
    <property type="term" value="C:plasma membrane"/>
    <property type="evidence" value="ECO:0007669"/>
    <property type="project" value="TreeGrafter"/>
</dbReference>
<evidence type="ECO:0000256" key="1">
    <source>
        <dbReference type="ARBA" id="ARBA00004141"/>
    </source>
</evidence>
<feature type="transmembrane region" description="Helical" evidence="7">
    <location>
        <begin position="34"/>
        <end position="60"/>
    </location>
</feature>
<evidence type="ECO:0000256" key="5">
    <source>
        <dbReference type="ARBA" id="ARBA00022989"/>
    </source>
</evidence>
<feature type="domain" description="Cation efflux protein transmembrane" evidence="8">
    <location>
        <begin position="1"/>
        <end position="84"/>
    </location>
</feature>
<evidence type="ECO:0000313" key="9">
    <source>
        <dbReference type="EMBL" id="PIO59185.1"/>
    </source>
</evidence>
<dbReference type="PANTHER" id="PTHR11562:SF17">
    <property type="entry name" value="RE54080P-RELATED"/>
    <property type="match status" value="1"/>
</dbReference>
<dbReference type="EMBL" id="KZ358543">
    <property type="protein sequence ID" value="PIO59185.1"/>
    <property type="molecule type" value="Genomic_DNA"/>
</dbReference>
<organism evidence="9 10">
    <name type="scientific">Teladorsagia circumcincta</name>
    <name type="common">Brown stomach worm</name>
    <name type="synonym">Ostertagia circumcincta</name>
    <dbReference type="NCBI Taxonomy" id="45464"/>
    <lineage>
        <taxon>Eukaryota</taxon>
        <taxon>Metazoa</taxon>
        <taxon>Ecdysozoa</taxon>
        <taxon>Nematoda</taxon>
        <taxon>Chromadorea</taxon>
        <taxon>Rhabditida</taxon>
        <taxon>Rhabditina</taxon>
        <taxon>Rhabditomorpha</taxon>
        <taxon>Strongyloidea</taxon>
        <taxon>Trichostrongylidae</taxon>
        <taxon>Teladorsagia</taxon>
    </lineage>
</organism>
<feature type="transmembrane region" description="Helical" evidence="7">
    <location>
        <begin position="66"/>
        <end position="84"/>
    </location>
</feature>
<name>A0A2G9TMM3_TELCI</name>
<keyword evidence="4" id="KW-0862">Zinc</keyword>
<dbReference type="InterPro" id="IPR050681">
    <property type="entry name" value="CDF/SLC30A"/>
</dbReference>
<evidence type="ECO:0000256" key="7">
    <source>
        <dbReference type="SAM" id="Phobius"/>
    </source>
</evidence>
<evidence type="ECO:0000256" key="3">
    <source>
        <dbReference type="ARBA" id="ARBA00022692"/>
    </source>
</evidence>
<feature type="non-terminal residue" evidence="9">
    <location>
        <position position="1"/>
    </location>
</feature>
<dbReference type="SUPFAM" id="SSF161111">
    <property type="entry name" value="Cation efflux protein transmembrane domain-like"/>
    <property type="match status" value="1"/>
</dbReference>
<comment type="similarity">
    <text evidence="2">Belongs to the cation diffusion facilitator (CDF) transporter (TC 2.A.4) family. SLC30A subfamily.</text>
</comment>
<dbReference type="InterPro" id="IPR058533">
    <property type="entry name" value="Cation_efflux_TM"/>
</dbReference>
<keyword evidence="4" id="KW-0813">Transport</keyword>
<dbReference type="GO" id="GO:0005385">
    <property type="term" value="F:zinc ion transmembrane transporter activity"/>
    <property type="evidence" value="ECO:0007669"/>
    <property type="project" value="TreeGrafter"/>
</dbReference>
<evidence type="ECO:0000313" key="10">
    <source>
        <dbReference type="Proteomes" id="UP000230423"/>
    </source>
</evidence>
<keyword evidence="4" id="KW-0864">Zinc transport</keyword>
<evidence type="ECO:0000256" key="6">
    <source>
        <dbReference type="ARBA" id="ARBA00023136"/>
    </source>
</evidence>
<dbReference type="OrthoDB" id="5864828at2759"/>
<sequence length="120" mass="13018">LTDFASMLISLFSVYIATKPPSQRMSFGFHRAEVLGAFFSVFMIWIVTGVLVVLAILRIANADYEIDATIMAITAAIGVLVNLIRQTCKAFHGDALRVASSKTPVTVACALNVDYLFTAN</sequence>
<dbReference type="InterPro" id="IPR027469">
    <property type="entry name" value="Cation_efflux_TMD_sf"/>
</dbReference>
<dbReference type="NCBIfam" id="TIGR01297">
    <property type="entry name" value="CDF"/>
    <property type="match status" value="1"/>
</dbReference>
<accession>A0A2G9TMM3</accession>
<evidence type="ECO:0000256" key="2">
    <source>
        <dbReference type="ARBA" id="ARBA00008873"/>
    </source>
</evidence>
<evidence type="ECO:0000259" key="8">
    <source>
        <dbReference type="Pfam" id="PF01545"/>
    </source>
</evidence>
<dbReference type="Proteomes" id="UP000230423">
    <property type="component" value="Unassembled WGS sequence"/>
</dbReference>
<dbReference type="PANTHER" id="PTHR11562">
    <property type="entry name" value="CATION EFFLUX PROTEIN/ ZINC TRANSPORTER"/>
    <property type="match status" value="1"/>
</dbReference>
<keyword evidence="5 7" id="KW-1133">Transmembrane helix</keyword>
<comment type="subcellular location">
    <subcellularLocation>
        <location evidence="1">Membrane</location>
        <topology evidence="1">Multi-pass membrane protein</topology>
    </subcellularLocation>
</comment>
<gene>
    <name evidence="9" type="ORF">TELCIR_19360</name>
</gene>
<evidence type="ECO:0000256" key="4">
    <source>
        <dbReference type="ARBA" id="ARBA00022906"/>
    </source>
</evidence>
<protein>
    <recommendedName>
        <fullName evidence="8">Cation efflux protein transmembrane domain-containing protein</fullName>
    </recommendedName>
</protein>
<keyword evidence="4" id="KW-0406">Ion transport</keyword>